<sequence>MATGRETVRRPPGRRTQILTAASDQFHRRGYHQVSMAEVAAEVGITAPALYRHFRSKPELLLRAVTRGLDALREAVARATDGTPAGLCAALASVAVDHRALGTLWQRDSRLLPPAQRAILRRELRRTAAAMARTLHRARPELADGEAQSLCWAVLSAYGSLSYHTFAPPRRRFEALLGRLGEQLLAVRLDEVPGAGRTSGSESRPAPAPVESRREELLVTAVRMFHERGFDNVSTEQLGAAVGIAGPSLYKHFDTKADLLAAALVRSRERLWQEVEGAIAGAAGPREALTAGLDAYTGFALRNSHYLGAMMSETERLAPADRKAAVDFRRDFLRTWVGLLQQLHPEYDQAEARIRVHAMFALVNDGVRNRPRGAGPDPAGSLPLLGRAALGLDRNPGPDPDPD</sequence>
<dbReference type="InterPro" id="IPR009057">
    <property type="entry name" value="Homeodomain-like_sf"/>
</dbReference>
<dbReference type="Pfam" id="PF00440">
    <property type="entry name" value="TetR_N"/>
    <property type="match status" value="2"/>
</dbReference>
<feature type="domain" description="HTH tetR-type" evidence="4">
    <location>
        <begin position="12"/>
        <end position="72"/>
    </location>
</feature>
<dbReference type="EMBL" id="CP159872">
    <property type="protein sequence ID" value="XCM80341.1"/>
    <property type="molecule type" value="Genomic_DNA"/>
</dbReference>
<evidence type="ECO:0000256" key="2">
    <source>
        <dbReference type="PROSITE-ProRule" id="PRU00335"/>
    </source>
</evidence>
<dbReference type="RefSeq" id="WP_354641280.1">
    <property type="nucleotide sequence ID" value="NZ_CP159872.1"/>
</dbReference>
<evidence type="ECO:0000256" key="1">
    <source>
        <dbReference type="ARBA" id="ARBA00023125"/>
    </source>
</evidence>
<dbReference type="GO" id="GO:0003700">
    <property type="term" value="F:DNA-binding transcription factor activity"/>
    <property type="evidence" value="ECO:0007669"/>
    <property type="project" value="TreeGrafter"/>
</dbReference>
<dbReference type="InterPro" id="IPR001647">
    <property type="entry name" value="HTH_TetR"/>
</dbReference>
<dbReference type="PRINTS" id="PR00455">
    <property type="entry name" value="HTHTETR"/>
</dbReference>
<dbReference type="Gene3D" id="1.10.357.10">
    <property type="entry name" value="Tetracycline Repressor, domain 2"/>
    <property type="match status" value="2"/>
</dbReference>
<name>A0AAU8JVI1_9ACTN</name>
<dbReference type="PROSITE" id="PS50977">
    <property type="entry name" value="HTH_TETR_2"/>
    <property type="match status" value="2"/>
</dbReference>
<evidence type="ECO:0000256" key="3">
    <source>
        <dbReference type="SAM" id="MobiDB-lite"/>
    </source>
</evidence>
<dbReference type="PANTHER" id="PTHR30055:SF237">
    <property type="entry name" value="TRANSCRIPTIONAL REPRESSOR MCE3R"/>
    <property type="match status" value="1"/>
</dbReference>
<organism evidence="5">
    <name type="scientific">Kitasatospora camelliae</name>
    <dbReference type="NCBI Taxonomy" id="3156397"/>
    <lineage>
        <taxon>Bacteria</taxon>
        <taxon>Bacillati</taxon>
        <taxon>Actinomycetota</taxon>
        <taxon>Actinomycetes</taxon>
        <taxon>Kitasatosporales</taxon>
        <taxon>Streptomycetaceae</taxon>
        <taxon>Kitasatospora</taxon>
    </lineage>
</organism>
<proteinExistence type="predicted"/>
<dbReference type="InterPro" id="IPR023772">
    <property type="entry name" value="DNA-bd_HTH_TetR-type_CS"/>
</dbReference>
<dbReference type="Gene3D" id="1.10.10.60">
    <property type="entry name" value="Homeodomain-like"/>
    <property type="match status" value="2"/>
</dbReference>
<feature type="domain" description="HTH tetR-type" evidence="4">
    <location>
        <begin position="211"/>
        <end position="271"/>
    </location>
</feature>
<keyword evidence="1 2" id="KW-0238">DNA-binding</keyword>
<dbReference type="SUPFAM" id="SSF46689">
    <property type="entry name" value="Homeodomain-like"/>
    <property type="match status" value="2"/>
</dbReference>
<evidence type="ECO:0000259" key="4">
    <source>
        <dbReference type="PROSITE" id="PS50977"/>
    </source>
</evidence>
<feature type="region of interest" description="Disordered" evidence="3">
    <location>
        <begin position="371"/>
        <end position="403"/>
    </location>
</feature>
<dbReference type="PROSITE" id="PS01081">
    <property type="entry name" value="HTH_TETR_1"/>
    <property type="match status" value="2"/>
</dbReference>
<reference evidence="5" key="1">
    <citation type="submission" date="2024-06" db="EMBL/GenBank/DDBJ databases">
        <title>The genome sequences of Kitasatospora sp. strain HUAS MG31.</title>
        <authorList>
            <person name="Mo P."/>
        </authorList>
    </citation>
    <scope>NUCLEOTIDE SEQUENCE</scope>
    <source>
        <strain evidence="5">HUAS MG31</strain>
    </source>
</reference>
<dbReference type="KEGG" id="kcm:ABWK59_16120"/>
<dbReference type="PANTHER" id="PTHR30055">
    <property type="entry name" value="HTH-TYPE TRANSCRIPTIONAL REGULATOR RUTR"/>
    <property type="match status" value="1"/>
</dbReference>
<feature type="DNA-binding region" description="H-T-H motif" evidence="2">
    <location>
        <begin position="234"/>
        <end position="253"/>
    </location>
</feature>
<dbReference type="AlphaFoldDB" id="A0AAU8JVI1"/>
<dbReference type="InterPro" id="IPR050109">
    <property type="entry name" value="HTH-type_TetR-like_transc_reg"/>
</dbReference>
<accession>A0AAU8JVI1</accession>
<gene>
    <name evidence="5" type="ORF">ABWK59_16120</name>
</gene>
<evidence type="ECO:0000313" key="5">
    <source>
        <dbReference type="EMBL" id="XCM80341.1"/>
    </source>
</evidence>
<protein>
    <submittedName>
        <fullName evidence="5">Helix-turn-helix domain-containing protein</fullName>
    </submittedName>
</protein>
<dbReference type="GO" id="GO:0000976">
    <property type="term" value="F:transcription cis-regulatory region binding"/>
    <property type="evidence" value="ECO:0007669"/>
    <property type="project" value="TreeGrafter"/>
</dbReference>
<feature type="DNA-binding region" description="H-T-H motif" evidence="2">
    <location>
        <begin position="35"/>
        <end position="54"/>
    </location>
</feature>